<feature type="compositionally biased region" description="Acidic residues" evidence="1">
    <location>
        <begin position="243"/>
        <end position="259"/>
    </location>
</feature>
<feature type="compositionally biased region" description="Low complexity" evidence="1">
    <location>
        <begin position="305"/>
        <end position="314"/>
    </location>
</feature>
<dbReference type="PROSITE" id="PS50238">
    <property type="entry name" value="RHOGAP"/>
    <property type="match status" value="1"/>
</dbReference>
<feature type="region of interest" description="Disordered" evidence="1">
    <location>
        <begin position="240"/>
        <end position="268"/>
    </location>
</feature>
<dbReference type="Pfam" id="PF00620">
    <property type="entry name" value="RhoGAP"/>
    <property type="match status" value="1"/>
</dbReference>
<proteinExistence type="predicted"/>
<reference evidence="3 4" key="1">
    <citation type="journal article" date="2023" name="bioRxiv">
        <title>High-quality genome assemblies of four members of thePodospora anserinaspecies complex.</title>
        <authorList>
            <person name="Ament-Velasquez S.L."/>
            <person name="Vogan A.A."/>
            <person name="Wallerman O."/>
            <person name="Hartmann F."/>
            <person name="Gautier V."/>
            <person name="Silar P."/>
            <person name="Giraud T."/>
            <person name="Johannesson H."/>
        </authorList>
    </citation>
    <scope>NUCLEOTIDE SEQUENCE [LARGE SCALE GENOMIC DNA]</scope>
    <source>
        <strain evidence="3 4">CBS 124.78</strain>
    </source>
</reference>
<dbReference type="SUPFAM" id="SSF48350">
    <property type="entry name" value="GTPase activation domain, GAP"/>
    <property type="match status" value="1"/>
</dbReference>
<feature type="region of interest" description="Disordered" evidence="1">
    <location>
        <begin position="167"/>
        <end position="209"/>
    </location>
</feature>
<feature type="region of interest" description="Disordered" evidence="1">
    <location>
        <begin position="466"/>
        <end position="532"/>
    </location>
</feature>
<gene>
    <name evidence="3" type="ORF">QC764_300100</name>
</gene>
<name>A0ABR0IAZ5_9PEZI</name>
<feature type="compositionally biased region" description="Low complexity" evidence="1">
    <location>
        <begin position="468"/>
        <end position="479"/>
    </location>
</feature>
<dbReference type="InterPro" id="IPR039767">
    <property type="entry name" value="RALBP1"/>
</dbReference>
<feature type="region of interest" description="Disordered" evidence="1">
    <location>
        <begin position="341"/>
        <end position="361"/>
    </location>
</feature>
<dbReference type="CDD" id="cd00159">
    <property type="entry name" value="RhoGAP"/>
    <property type="match status" value="1"/>
</dbReference>
<accession>A0ABR0IAZ5</accession>
<dbReference type="GeneID" id="87966003"/>
<dbReference type="RefSeq" id="XP_062801055.1">
    <property type="nucleotide sequence ID" value="XM_062945138.1"/>
</dbReference>
<feature type="compositionally biased region" description="Polar residues" evidence="1">
    <location>
        <begin position="197"/>
        <end position="209"/>
    </location>
</feature>
<dbReference type="InterPro" id="IPR008936">
    <property type="entry name" value="Rho_GTPase_activation_prot"/>
</dbReference>
<comment type="caution">
    <text evidence="3">The sequence shown here is derived from an EMBL/GenBank/DDBJ whole genome shotgun (WGS) entry which is preliminary data.</text>
</comment>
<organism evidence="3 4">
    <name type="scientific">Podospora pseudoanserina</name>
    <dbReference type="NCBI Taxonomy" id="2609844"/>
    <lineage>
        <taxon>Eukaryota</taxon>
        <taxon>Fungi</taxon>
        <taxon>Dikarya</taxon>
        <taxon>Ascomycota</taxon>
        <taxon>Pezizomycotina</taxon>
        <taxon>Sordariomycetes</taxon>
        <taxon>Sordariomycetidae</taxon>
        <taxon>Sordariales</taxon>
        <taxon>Podosporaceae</taxon>
        <taxon>Podospora</taxon>
    </lineage>
</organism>
<feature type="domain" description="Rho-GAP" evidence="2">
    <location>
        <begin position="589"/>
        <end position="811"/>
    </location>
</feature>
<sequence length="840" mass="92083">MPARIDEEVDAYACPFPSSTSFLCQSSSSALFLVLVDGLRAKHLRTPEYGGTDPSVARNFSTACAACQSTERGDICCMRFGEVSSRITCASHIENRRLSGPPCTPEHHPFIHPSIHPSSYSSSSSSTAGCHRVVMLESGGNYDVAAMSDILDHGLGEQLAAALLTWGGEQEQEARRQPRTQPDHHNEPGADARSDSNFDSASDSGSLTPLTRHHVDFRKLMRFADDSTWSKTALGPHRRDIDVNLEDGNDRDDNLDATDSDSTFTTQPAKSTNICARYRQHRVETMENPPLPPQNWDKELPPTPFNTTPTSSSSHPQMSCRISTFPFSHPCDIPELILDPDEDHLHTEPSPLPSGPVTPSVVNDIFQPLSQTASPDLEFGPFAPLALEADFQHSMEQQQQSRKMSIKTMVSDVSDGLGIIEEEDDVNTDGVSMLTPTEASFGGAAGGESSIDRFGRVDSRAYQPQAWSISSSAGSTGSSEWRPSIKSSRKSVTLLSRMRGRHSVVQEEPLEKRSLTPYELSAPAPRQDDDNCVDMPPPPTGSSLPTIHSRTEITSTTNPRFFGRIPWLTSDSQPEKQGTVFGVDLNSSIKLAPMKIRVSHRGRGSSYRTYPLGVYKCCEFIRKEGNKAGRAFCSPGNAFNVAQLKEIFNTGPTYGENFQFEGTDYTVHDAARLILLYLEELPKPLITSSVVRCWVLLARQEGAIEPPCPRVETGLDFWTEALSRLPTASRNLVKHLLAIFAEVLLQTTGNVTEADSRHFASAVSRALFHQDTDASVVAGGAPTASKKKTNKRSVHPTLALAFLIKKRGEYSATLGKATNMGTKRDTQFLPTTKEIMQWKG</sequence>
<dbReference type="InterPro" id="IPR000198">
    <property type="entry name" value="RhoGAP_dom"/>
</dbReference>
<dbReference type="PANTHER" id="PTHR12783">
    <property type="entry name" value="RALA BINDING PROTEIN 1 RALBP1"/>
    <property type="match status" value="1"/>
</dbReference>
<evidence type="ECO:0000259" key="2">
    <source>
        <dbReference type="PROSITE" id="PS50238"/>
    </source>
</evidence>
<dbReference type="PANTHER" id="PTHR12783:SF5">
    <property type="entry name" value="RALA-BINDING PROTEIN 1"/>
    <property type="match status" value="1"/>
</dbReference>
<dbReference type="SMART" id="SM00324">
    <property type="entry name" value="RhoGAP"/>
    <property type="match status" value="1"/>
</dbReference>
<dbReference type="EMBL" id="JAFFHC010000003">
    <property type="protein sequence ID" value="KAK4677585.1"/>
    <property type="molecule type" value="Genomic_DNA"/>
</dbReference>
<evidence type="ECO:0000313" key="3">
    <source>
        <dbReference type="EMBL" id="KAK4677585.1"/>
    </source>
</evidence>
<evidence type="ECO:0000313" key="4">
    <source>
        <dbReference type="Proteomes" id="UP001323617"/>
    </source>
</evidence>
<dbReference type="Proteomes" id="UP001323617">
    <property type="component" value="Unassembled WGS sequence"/>
</dbReference>
<evidence type="ECO:0000256" key="1">
    <source>
        <dbReference type="SAM" id="MobiDB-lite"/>
    </source>
</evidence>
<dbReference type="Gene3D" id="1.10.555.10">
    <property type="entry name" value="Rho GTPase activation protein"/>
    <property type="match status" value="1"/>
</dbReference>
<keyword evidence="4" id="KW-1185">Reference proteome</keyword>
<protein>
    <recommendedName>
        <fullName evidence="2">Rho-GAP domain-containing protein</fullName>
    </recommendedName>
</protein>
<feature type="compositionally biased region" description="Basic and acidic residues" evidence="1">
    <location>
        <begin position="172"/>
        <end position="196"/>
    </location>
</feature>
<feature type="region of interest" description="Disordered" evidence="1">
    <location>
        <begin position="286"/>
        <end position="318"/>
    </location>
</feature>